<dbReference type="Proteomes" id="UP000030762">
    <property type="component" value="Unassembled WGS sequence"/>
</dbReference>
<dbReference type="GeneID" id="19951479"/>
<dbReference type="PROSITE" id="PS50090">
    <property type="entry name" value="MYB_LIKE"/>
    <property type="match status" value="1"/>
</dbReference>
<reference evidence="3 4" key="1">
    <citation type="submission" date="2012-04" db="EMBL/GenBank/DDBJ databases">
        <title>The Genome Sequence of Saprolegnia declina VS20.</title>
        <authorList>
            <consortium name="The Broad Institute Genome Sequencing Platform"/>
            <person name="Russ C."/>
            <person name="Nusbaum C."/>
            <person name="Tyler B."/>
            <person name="van West P."/>
            <person name="Dieguez-Uribeondo J."/>
            <person name="de Bruijn I."/>
            <person name="Tripathy S."/>
            <person name="Jiang R."/>
            <person name="Young S.K."/>
            <person name="Zeng Q."/>
            <person name="Gargeya S."/>
            <person name="Fitzgerald M."/>
            <person name="Haas B."/>
            <person name="Abouelleil A."/>
            <person name="Alvarado L."/>
            <person name="Arachchi H.M."/>
            <person name="Berlin A."/>
            <person name="Chapman S.B."/>
            <person name="Goldberg J."/>
            <person name="Griggs A."/>
            <person name="Gujja S."/>
            <person name="Hansen M."/>
            <person name="Howarth C."/>
            <person name="Imamovic A."/>
            <person name="Larimer J."/>
            <person name="McCowen C."/>
            <person name="Montmayeur A."/>
            <person name="Murphy C."/>
            <person name="Neiman D."/>
            <person name="Pearson M."/>
            <person name="Priest M."/>
            <person name="Roberts A."/>
            <person name="Saif S."/>
            <person name="Shea T."/>
            <person name="Sisk P."/>
            <person name="Sykes S."/>
            <person name="Wortman J."/>
            <person name="Nusbaum C."/>
            <person name="Birren B."/>
        </authorList>
    </citation>
    <scope>NUCLEOTIDE SEQUENCE [LARGE SCALE GENOMIC DNA]</scope>
    <source>
        <strain evidence="3 4">VS20</strain>
    </source>
</reference>
<dbReference type="Gene3D" id="1.10.10.60">
    <property type="entry name" value="Homeodomain-like"/>
    <property type="match status" value="1"/>
</dbReference>
<accession>T0RNJ9</accession>
<dbReference type="EMBL" id="JH767168">
    <property type="protein sequence ID" value="EQC31582.1"/>
    <property type="molecule type" value="Genomic_DNA"/>
</dbReference>
<dbReference type="InParanoid" id="T0RNJ9"/>
<dbReference type="InterPro" id="IPR017930">
    <property type="entry name" value="Myb_dom"/>
</dbReference>
<evidence type="ECO:0000313" key="3">
    <source>
        <dbReference type="EMBL" id="EQC31582.1"/>
    </source>
</evidence>
<dbReference type="InterPro" id="IPR009057">
    <property type="entry name" value="Homeodomain-like_sf"/>
</dbReference>
<keyword evidence="4" id="KW-1185">Reference proteome</keyword>
<dbReference type="RefSeq" id="XP_008614981.1">
    <property type="nucleotide sequence ID" value="XM_008616759.1"/>
</dbReference>
<dbReference type="InterPro" id="IPR001005">
    <property type="entry name" value="SANT/Myb"/>
</dbReference>
<dbReference type="SUPFAM" id="SSF46689">
    <property type="entry name" value="Homeodomain-like"/>
    <property type="match status" value="1"/>
</dbReference>
<gene>
    <name evidence="3" type="ORF">SDRG_10752</name>
</gene>
<evidence type="ECO:0008006" key="5">
    <source>
        <dbReference type="Google" id="ProtNLM"/>
    </source>
</evidence>
<name>T0RNJ9_SAPDV</name>
<feature type="domain" description="Myb-like" evidence="1">
    <location>
        <begin position="1"/>
        <end position="40"/>
    </location>
</feature>
<evidence type="ECO:0000259" key="1">
    <source>
        <dbReference type="PROSITE" id="PS50090"/>
    </source>
</evidence>
<dbReference type="PROSITE" id="PS51294">
    <property type="entry name" value="HTH_MYB"/>
    <property type="match status" value="1"/>
</dbReference>
<dbReference type="OrthoDB" id="2143914at2759"/>
<organism evidence="3 4">
    <name type="scientific">Saprolegnia diclina (strain VS20)</name>
    <dbReference type="NCBI Taxonomy" id="1156394"/>
    <lineage>
        <taxon>Eukaryota</taxon>
        <taxon>Sar</taxon>
        <taxon>Stramenopiles</taxon>
        <taxon>Oomycota</taxon>
        <taxon>Saprolegniomycetes</taxon>
        <taxon>Saprolegniales</taxon>
        <taxon>Saprolegniaceae</taxon>
        <taxon>Saprolegnia</taxon>
    </lineage>
</organism>
<protein>
    <recommendedName>
        <fullName evidence="5">Myb-like domain-containing protein</fullName>
    </recommendedName>
</protein>
<proteinExistence type="predicted"/>
<dbReference type="CDD" id="cd00167">
    <property type="entry name" value="SANT"/>
    <property type="match status" value="1"/>
</dbReference>
<dbReference type="AlphaFoldDB" id="T0RNJ9"/>
<feature type="domain" description="HTH myb-type" evidence="2">
    <location>
        <begin position="1"/>
        <end position="44"/>
    </location>
</feature>
<dbReference type="STRING" id="1156394.T0RNJ9"/>
<evidence type="ECO:0000313" key="4">
    <source>
        <dbReference type="Proteomes" id="UP000030762"/>
    </source>
</evidence>
<dbReference type="Pfam" id="PF13921">
    <property type="entry name" value="Myb_DNA-bind_6"/>
    <property type="match status" value="1"/>
</dbReference>
<evidence type="ECO:0000259" key="2">
    <source>
        <dbReference type="PROSITE" id="PS51294"/>
    </source>
</evidence>
<sequence length="105" mass="11965">MAVALFGSNWKVVADNVAAACPLLPPRSPKKCRDRWVGYLRPDINWGEFTGDESAMLQQLVLTPGVRWVDIIEIYMPTRTVALLKKQCKKLKLRCCMSPGRRRSF</sequence>
<dbReference type="VEuPathDB" id="FungiDB:SDRG_10752"/>